<dbReference type="AlphaFoldDB" id="A0A919VJX2"/>
<dbReference type="EMBL" id="BOQL01000018">
    <property type="protein sequence ID" value="GIM65907.1"/>
    <property type="molecule type" value="Genomic_DNA"/>
</dbReference>
<dbReference type="RefSeq" id="WP_212988114.1">
    <property type="nucleotide sequence ID" value="NZ_BAABEA010000009.1"/>
</dbReference>
<sequence length="386" mass="43258">MDPLIDAEPRADYWVEEAELRGRQPLRWKHNGNSRLTHCTWRGQDYVFKAYTPGFRATADPNALGRQIVWRHHLPDGQREYLDKVTAWPRYRVRDNGLLLGVLLPYAGREFFEQTDADNDYSPRRFDRLIRYRAEGHPRPGIPVHMKRRALGHAVEVLLWLHERRVVVNDVRETNILSTRDGTAVYYVDCDTMMGPWGRMSSAAAPPTIAEVAPQASQPTTGTDLTRFAWLAVWLLLDEFALIEVPRARLSGVIPTRDATLLARAAEGRPVPTDEWRRLAVDWTSPWIGQASVPRQTAHPTVTPLAATKPMPQHEPPAGSSSGWVPLAYRQRWIAPPPVVVVPASPPPVPPPARPSSLQWLLIAGTAVLVLCGLAGFSLLLQGVQP</sequence>
<gene>
    <name evidence="2" type="ORF">Aau02nite_20600</name>
</gene>
<evidence type="ECO:0000256" key="1">
    <source>
        <dbReference type="SAM" id="Phobius"/>
    </source>
</evidence>
<proteinExistence type="predicted"/>
<evidence type="ECO:0008006" key="4">
    <source>
        <dbReference type="Google" id="ProtNLM"/>
    </source>
</evidence>
<organism evidence="2 3">
    <name type="scientific">Actinoplanes auranticolor</name>
    <dbReference type="NCBI Taxonomy" id="47988"/>
    <lineage>
        <taxon>Bacteria</taxon>
        <taxon>Bacillati</taxon>
        <taxon>Actinomycetota</taxon>
        <taxon>Actinomycetes</taxon>
        <taxon>Micromonosporales</taxon>
        <taxon>Micromonosporaceae</taxon>
        <taxon>Actinoplanes</taxon>
    </lineage>
</organism>
<keyword evidence="3" id="KW-1185">Reference proteome</keyword>
<evidence type="ECO:0000313" key="2">
    <source>
        <dbReference type="EMBL" id="GIM65907.1"/>
    </source>
</evidence>
<comment type="caution">
    <text evidence="2">The sequence shown here is derived from an EMBL/GenBank/DDBJ whole genome shotgun (WGS) entry which is preliminary data.</text>
</comment>
<protein>
    <recommendedName>
        <fullName evidence="4">Protein kinase domain-containing protein</fullName>
    </recommendedName>
</protein>
<evidence type="ECO:0000313" key="3">
    <source>
        <dbReference type="Proteomes" id="UP000681340"/>
    </source>
</evidence>
<name>A0A919VJX2_9ACTN</name>
<feature type="transmembrane region" description="Helical" evidence="1">
    <location>
        <begin position="360"/>
        <end position="381"/>
    </location>
</feature>
<keyword evidence="1" id="KW-0472">Membrane</keyword>
<keyword evidence="1" id="KW-1133">Transmembrane helix</keyword>
<reference evidence="2" key="1">
    <citation type="submission" date="2021-03" db="EMBL/GenBank/DDBJ databases">
        <title>Whole genome shotgun sequence of Actinoplanes auranticolor NBRC 12245.</title>
        <authorList>
            <person name="Komaki H."/>
            <person name="Tamura T."/>
        </authorList>
    </citation>
    <scope>NUCLEOTIDE SEQUENCE</scope>
    <source>
        <strain evidence="2">NBRC 12245</strain>
    </source>
</reference>
<keyword evidence="1" id="KW-0812">Transmembrane</keyword>
<accession>A0A919VJX2</accession>
<dbReference type="Proteomes" id="UP000681340">
    <property type="component" value="Unassembled WGS sequence"/>
</dbReference>